<dbReference type="PANTHER" id="PTHR22926">
    <property type="entry name" value="PHOSPHO-N-ACETYLMURAMOYL-PENTAPEPTIDE-TRANSFERASE"/>
    <property type="match status" value="1"/>
</dbReference>
<dbReference type="Pfam" id="PF00953">
    <property type="entry name" value="Glycos_transf_4"/>
    <property type="match status" value="1"/>
</dbReference>
<feature type="transmembrane region" description="Helical" evidence="8">
    <location>
        <begin position="6"/>
        <end position="27"/>
    </location>
</feature>
<feature type="transmembrane region" description="Helical" evidence="8">
    <location>
        <begin position="301"/>
        <end position="322"/>
    </location>
</feature>
<keyword evidence="3 9" id="KW-0808">Transferase</keyword>
<name>A0A422QJ29_9BURK</name>
<accession>A0A422QJ29</accession>
<protein>
    <submittedName>
        <fullName evidence="9">Glycosyl transferase</fullName>
    </submittedName>
</protein>
<keyword evidence="4 8" id="KW-0812">Transmembrane</keyword>
<feature type="transmembrane region" description="Helical" evidence="8">
    <location>
        <begin position="334"/>
        <end position="353"/>
    </location>
</feature>
<dbReference type="GO" id="GO:0071555">
    <property type="term" value="P:cell wall organization"/>
    <property type="evidence" value="ECO:0007669"/>
    <property type="project" value="TreeGrafter"/>
</dbReference>
<dbReference type="InterPro" id="IPR000715">
    <property type="entry name" value="Glycosyl_transferase_4"/>
</dbReference>
<keyword evidence="5 8" id="KW-1133">Transmembrane helix</keyword>
<feature type="transmembrane region" description="Helical" evidence="8">
    <location>
        <begin position="191"/>
        <end position="210"/>
    </location>
</feature>
<evidence type="ECO:0000313" key="10">
    <source>
        <dbReference type="Proteomes" id="UP000283254"/>
    </source>
</evidence>
<comment type="caution">
    <text evidence="9">The sequence shown here is derived from an EMBL/GenBank/DDBJ whole genome shotgun (WGS) entry which is preliminary data.</text>
</comment>
<evidence type="ECO:0000256" key="5">
    <source>
        <dbReference type="ARBA" id="ARBA00022989"/>
    </source>
</evidence>
<dbReference type="GO" id="GO:0046872">
    <property type="term" value="F:metal ion binding"/>
    <property type="evidence" value="ECO:0007669"/>
    <property type="project" value="UniProtKB-KW"/>
</dbReference>
<comment type="cofactor">
    <cofactor evidence="7">
        <name>Mg(2+)</name>
        <dbReference type="ChEBI" id="CHEBI:18420"/>
    </cofactor>
</comment>
<dbReference type="CDD" id="cd06912">
    <property type="entry name" value="GT_MraY_like"/>
    <property type="match status" value="1"/>
</dbReference>
<feature type="transmembrane region" description="Helical" evidence="8">
    <location>
        <begin position="165"/>
        <end position="185"/>
    </location>
</feature>
<evidence type="ECO:0000256" key="4">
    <source>
        <dbReference type="ARBA" id="ARBA00022692"/>
    </source>
</evidence>
<feature type="transmembrane region" description="Helical" evidence="8">
    <location>
        <begin position="54"/>
        <end position="71"/>
    </location>
</feature>
<keyword evidence="7" id="KW-0460">Magnesium</keyword>
<feature type="transmembrane region" description="Helical" evidence="8">
    <location>
        <begin position="245"/>
        <end position="264"/>
    </location>
</feature>
<dbReference type="GO" id="GO:0005886">
    <property type="term" value="C:plasma membrane"/>
    <property type="evidence" value="ECO:0007669"/>
    <property type="project" value="UniProtKB-SubCell"/>
</dbReference>
<evidence type="ECO:0000256" key="7">
    <source>
        <dbReference type="PIRSR" id="PIRSR600715-1"/>
    </source>
</evidence>
<dbReference type="GO" id="GO:0009103">
    <property type="term" value="P:lipopolysaccharide biosynthetic process"/>
    <property type="evidence" value="ECO:0007669"/>
    <property type="project" value="TreeGrafter"/>
</dbReference>
<feature type="transmembrane region" description="Helical" evidence="8">
    <location>
        <begin position="139"/>
        <end position="158"/>
    </location>
</feature>
<gene>
    <name evidence="9" type="ORF">NM04_15020</name>
</gene>
<feature type="transmembrane region" description="Helical" evidence="8">
    <location>
        <begin position="107"/>
        <end position="127"/>
    </location>
</feature>
<feature type="transmembrane region" description="Helical" evidence="8">
    <location>
        <begin position="77"/>
        <end position="95"/>
    </location>
</feature>
<evidence type="ECO:0000313" key="9">
    <source>
        <dbReference type="EMBL" id="RNF29966.1"/>
    </source>
</evidence>
<evidence type="ECO:0000256" key="2">
    <source>
        <dbReference type="ARBA" id="ARBA00022475"/>
    </source>
</evidence>
<evidence type="ECO:0000256" key="1">
    <source>
        <dbReference type="ARBA" id="ARBA00004651"/>
    </source>
</evidence>
<comment type="subcellular location">
    <subcellularLocation>
        <location evidence="1">Cell membrane</location>
        <topology evidence="1">Multi-pass membrane protein</topology>
    </subcellularLocation>
</comment>
<keyword evidence="2" id="KW-1003">Cell membrane</keyword>
<dbReference type="AlphaFoldDB" id="A0A422QJ29"/>
<evidence type="ECO:0000256" key="6">
    <source>
        <dbReference type="ARBA" id="ARBA00023136"/>
    </source>
</evidence>
<dbReference type="OrthoDB" id="9783652at2"/>
<keyword evidence="6 8" id="KW-0472">Membrane</keyword>
<keyword evidence="7" id="KW-0479">Metal-binding</keyword>
<dbReference type="PANTHER" id="PTHR22926:SF3">
    <property type="entry name" value="UNDECAPRENYL-PHOSPHATE ALPHA-N-ACETYLGLUCOSAMINYL 1-PHOSPHATE TRANSFERASE"/>
    <property type="match status" value="1"/>
</dbReference>
<sequence length="439" mass="46608">MSINNLPMAGLEIGFATSLICSLLLVFTTRWHGRYSLDATRGVQKFHITPTPRIGGAAIMIGLWMALGVLPQAQQELLLPVLVAALPAFVFGLAEDLTRTVSVRARLLATMASGAVCWFLTGVTLQYTGLPLIDGLLGWLPFSVLFTAFAVGGVANAVNIIDGFNGLASGTVVIGLATLGLIALGAGDVHLAQLCFVICAVTAGFFVVNFPFGKLFLGDGGAYLLGFLLAWLSVMLVYRNPSVSAWAPLLACAYPVFETLFTICRRLWCRRHPGHPDSWHLHSLVKTAITARYLRMLPAPLRNACVSPVSWSIALVPAALAVNHAGTPDVLMQGVVASFALYLAVYGLVVAAWRARRRLPTHMAAAPLAPATTATVKAVKPIATPIAPIVPMSAPVITPVISPVIVAARVAKPSAANQATPLSDLGREQPARAFVRRRM</sequence>
<dbReference type="GO" id="GO:0044038">
    <property type="term" value="P:cell wall macromolecule biosynthetic process"/>
    <property type="evidence" value="ECO:0007669"/>
    <property type="project" value="TreeGrafter"/>
</dbReference>
<feature type="binding site" evidence="7">
    <location>
        <position position="159"/>
    </location>
    <ligand>
        <name>Mg(2+)</name>
        <dbReference type="ChEBI" id="CHEBI:18420"/>
    </ligand>
</feature>
<evidence type="ECO:0000256" key="3">
    <source>
        <dbReference type="ARBA" id="ARBA00022679"/>
    </source>
</evidence>
<keyword evidence="10" id="KW-1185">Reference proteome</keyword>
<proteinExistence type="predicted"/>
<dbReference type="GO" id="GO:0016780">
    <property type="term" value="F:phosphotransferase activity, for other substituted phosphate groups"/>
    <property type="evidence" value="ECO:0007669"/>
    <property type="project" value="InterPro"/>
</dbReference>
<dbReference type="Proteomes" id="UP000283254">
    <property type="component" value="Unassembled WGS sequence"/>
</dbReference>
<feature type="transmembrane region" description="Helical" evidence="8">
    <location>
        <begin position="222"/>
        <end position="239"/>
    </location>
</feature>
<dbReference type="EMBL" id="JSAB01000149">
    <property type="protein sequence ID" value="RNF29966.1"/>
    <property type="molecule type" value="Genomic_DNA"/>
</dbReference>
<reference evidence="9" key="1">
    <citation type="submission" date="2014-10" db="EMBL/GenBank/DDBJ databases">
        <title>Massilia sp. genome.</title>
        <authorList>
            <person name="Xu B."/>
            <person name="Dai L."/>
            <person name="Huang Z."/>
        </authorList>
    </citation>
    <scope>NUCLEOTIDE SEQUENCE [LARGE SCALE GENOMIC DNA]</scope>
    <source>
        <strain evidence="9">CFS-1</strain>
    </source>
</reference>
<organism evidence="9 10">
    <name type="scientific">Massilia aurea</name>
    <dbReference type="NCBI Taxonomy" id="373040"/>
    <lineage>
        <taxon>Bacteria</taxon>
        <taxon>Pseudomonadati</taxon>
        <taxon>Pseudomonadota</taxon>
        <taxon>Betaproteobacteria</taxon>
        <taxon>Burkholderiales</taxon>
        <taxon>Oxalobacteraceae</taxon>
        <taxon>Telluria group</taxon>
        <taxon>Massilia</taxon>
    </lineage>
</organism>
<evidence type="ECO:0000256" key="8">
    <source>
        <dbReference type="SAM" id="Phobius"/>
    </source>
</evidence>
<feature type="binding site" evidence="7">
    <location>
        <position position="219"/>
    </location>
    <ligand>
        <name>Mg(2+)</name>
        <dbReference type="ChEBI" id="CHEBI:18420"/>
    </ligand>
</feature>